<feature type="transmembrane region" description="Helical" evidence="1">
    <location>
        <begin position="164"/>
        <end position="184"/>
    </location>
</feature>
<name>Q4N309_THEPA</name>
<evidence type="ECO:0000256" key="1">
    <source>
        <dbReference type="SAM" id="Phobius"/>
    </source>
</evidence>
<proteinExistence type="predicted"/>
<feature type="transmembrane region" description="Helical" evidence="1">
    <location>
        <begin position="89"/>
        <end position="108"/>
    </location>
</feature>
<dbReference type="VEuPathDB" id="PiroplasmaDB:TpMuguga_04g00178"/>
<feature type="transmembrane region" description="Helical" evidence="1">
    <location>
        <begin position="302"/>
        <end position="323"/>
    </location>
</feature>
<comment type="caution">
    <text evidence="2">The sequence shown here is derived from an EMBL/GenBank/DDBJ whole genome shotgun (WGS) entry which is preliminary data.</text>
</comment>
<accession>Q4N309</accession>
<keyword evidence="1" id="KW-0472">Membrane</keyword>
<dbReference type="KEGG" id="tpv:TP04_0178"/>
<sequence length="479" mass="53130">MEVLARHESKSHSESSVWKSVFSCFLWFCLGILAAFGLKIHDKAAKVFMLIFKLNPADTISFGFNFEIISVALYFSGLLLAYIFFPVSLIWLEILLYLTLFMFLGMIIPSHMLVKNSTALSRDGIKYFFYITNAGASLGIGAITMIGMALITDRFVPGKTPMKLMFHLLGYPLGEIAAIFSEFLGRFTVYDELMAGLGANLAKFLTYKMSIILVLVLMTSIMIIFFTKFNDSDHRIWMKFNAINKSRILFRGLRRLSGQIKCIIVLLISSSLSGIFSVVSLLYLMSIYTAGDDVLLGRAKLLLFKCAFDFLGRLVSGLVGLCVERARTSTRENQENQSVAKKVICCIFSPMLLVFILVIVEVVIIMITASKASNDSNALSSPWLSHKTGIFVSSFVGLVAGLTASLVFSRGSNVNVNKGLIDDDVLMVDDVNLVRSFVLGVFLLFDCITIILIKILKLYIEGVVQNQQARAGQPPTLVP</sequence>
<dbReference type="InParanoid" id="Q4N309"/>
<feature type="transmembrane region" description="Helical" evidence="1">
    <location>
        <begin position="389"/>
        <end position="408"/>
    </location>
</feature>
<keyword evidence="1" id="KW-0812">Transmembrane</keyword>
<dbReference type="EMBL" id="AAGK01000004">
    <property type="protein sequence ID" value="EAN31530.1"/>
    <property type="molecule type" value="Genomic_DNA"/>
</dbReference>
<feature type="transmembrane region" description="Helical" evidence="1">
    <location>
        <begin position="128"/>
        <end position="152"/>
    </location>
</feature>
<feature type="transmembrane region" description="Helical" evidence="1">
    <location>
        <begin position="60"/>
        <end position="82"/>
    </location>
</feature>
<gene>
    <name evidence="2" type="ordered locus">TP04_0178</name>
</gene>
<keyword evidence="3" id="KW-1185">Reference proteome</keyword>
<dbReference type="RefSeq" id="XP_763813.1">
    <property type="nucleotide sequence ID" value="XM_758720.1"/>
</dbReference>
<feature type="transmembrane region" description="Helical" evidence="1">
    <location>
        <begin position="437"/>
        <end position="460"/>
    </location>
</feature>
<feature type="transmembrane region" description="Helical" evidence="1">
    <location>
        <begin position="21"/>
        <end position="40"/>
    </location>
</feature>
<organism evidence="2 3">
    <name type="scientific">Theileria parva</name>
    <name type="common">East coast fever infection agent</name>
    <dbReference type="NCBI Taxonomy" id="5875"/>
    <lineage>
        <taxon>Eukaryota</taxon>
        <taxon>Sar</taxon>
        <taxon>Alveolata</taxon>
        <taxon>Apicomplexa</taxon>
        <taxon>Aconoidasida</taxon>
        <taxon>Piroplasmida</taxon>
        <taxon>Theileriidae</taxon>
        <taxon>Theileria</taxon>
    </lineage>
</organism>
<dbReference type="GeneID" id="3500675"/>
<reference evidence="2 3" key="1">
    <citation type="journal article" date="2005" name="Science">
        <title>Genome sequence of Theileria parva, a bovine pathogen that transforms lymphocytes.</title>
        <authorList>
            <person name="Gardner M.J."/>
            <person name="Bishop R."/>
            <person name="Shah T."/>
            <person name="de Villiers E.P."/>
            <person name="Carlton J.M."/>
            <person name="Hall N."/>
            <person name="Ren Q."/>
            <person name="Paulsen I.T."/>
            <person name="Pain A."/>
            <person name="Berriman M."/>
            <person name="Wilson R.J.M."/>
            <person name="Sato S."/>
            <person name="Ralph S.A."/>
            <person name="Mann D.J."/>
            <person name="Xiong Z."/>
            <person name="Shallom S.J."/>
            <person name="Weidman J."/>
            <person name="Jiang L."/>
            <person name="Lynn J."/>
            <person name="Weaver B."/>
            <person name="Shoaibi A."/>
            <person name="Domingo A.R."/>
            <person name="Wasawo D."/>
            <person name="Crabtree J."/>
            <person name="Wortman J.R."/>
            <person name="Haas B."/>
            <person name="Angiuoli S.V."/>
            <person name="Creasy T.H."/>
            <person name="Lu C."/>
            <person name="Suh B."/>
            <person name="Silva J.C."/>
            <person name="Utterback T.R."/>
            <person name="Feldblyum T.V."/>
            <person name="Pertea M."/>
            <person name="Allen J."/>
            <person name="Nierman W.C."/>
            <person name="Taracha E.L.N."/>
            <person name="Salzberg S.L."/>
            <person name="White O.R."/>
            <person name="Fitzhugh H.A."/>
            <person name="Morzaria S."/>
            <person name="Venter J.C."/>
            <person name="Fraser C.M."/>
            <person name="Nene V."/>
        </authorList>
    </citation>
    <scope>NUCLEOTIDE SEQUENCE [LARGE SCALE GENOMIC DNA]</scope>
    <source>
        <strain evidence="2 3">Muguga</strain>
    </source>
</reference>
<feature type="transmembrane region" description="Helical" evidence="1">
    <location>
        <begin position="263"/>
        <end position="290"/>
    </location>
</feature>
<protein>
    <submittedName>
        <fullName evidence="2">Uncharacterized protein</fullName>
    </submittedName>
</protein>
<dbReference type="AlphaFoldDB" id="Q4N309"/>
<dbReference type="OMA" id="HSESSVW"/>
<keyword evidence="1" id="KW-1133">Transmembrane helix</keyword>
<dbReference type="Proteomes" id="UP000001949">
    <property type="component" value="Unassembled WGS sequence"/>
</dbReference>
<dbReference type="eggNOG" id="ENOG502QWZC">
    <property type="taxonomic scope" value="Eukaryota"/>
</dbReference>
<feature type="transmembrane region" description="Helical" evidence="1">
    <location>
        <begin position="343"/>
        <end position="369"/>
    </location>
</feature>
<feature type="transmembrane region" description="Helical" evidence="1">
    <location>
        <begin position="204"/>
        <end position="226"/>
    </location>
</feature>
<evidence type="ECO:0000313" key="3">
    <source>
        <dbReference type="Proteomes" id="UP000001949"/>
    </source>
</evidence>
<evidence type="ECO:0000313" key="2">
    <source>
        <dbReference type="EMBL" id="EAN31530.1"/>
    </source>
</evidence>